<gene>
    <name evidence="1" type="ORF">GCM10010185_40500</name>
</gene>
<sequence length="61" mass="7015">MANLIGPRQHRPGRTEPLGYYVANHTWTSTPGAPQLSVDELYHALEEMDQVYPQPSERRDH</sequence>
<keyword evidence="2" id="KW-1185">Reference proteome</keyword>
<evidence type="ECO:0000313" key="2">
    <source>
        <dbReference type="Proteomes" id="UP000639606"/>
    </source>
</evidence>
<comment type="caution">
    <text evidence="1">The sequence shown here is derived from an EMBL/GenBank/DDBJ whole genome shotgun (WGS) entry which is preliminary data.</text>
</comment>
<organism evidence="1 2">
    <name type="scientific">Saccharothrix coeruleofusca</name>
    <dbReference type="NCBI Taxonomy" id="33919"/>
    <lineage>
        <taxon>Bacteria</taxon>
        <taxon>Bacillati</taxon>
        <taxon>Actinomycetota</taxon>
        <taxon>Actinomycetes</taxon>
        <taxon>Pseudonocardiales</taxon>
        <taxon>Pseudonocardiaceae</taxon>
        <taxon>Saccharothrix</taxon>
    </lineage>
</organism>
<reference evidence="1" key="2">
    <citation type="submission" date="2020-09" db="EMBL/GenBank/DDBJ databases">
        <authorList>
            <person name="Sun Q."/>
            <person name="Ohkuma M."/>
        </authorList>
    </citation>
    <scope>NUCLEOTIDE SEQUENCE</scope>
    <source>
        <strain evidence="1">JCM 3313</strain>
    </source>
</reference>
<dbReference type="EMBL" id="BMRG01000007">
    <property type="protein sequence ID" value="GGP63692.1"/>
    <property type="molecule type" value="Genomic_DNA"/>
</dbReference>
<dbReference type="RefSeq" id="WP_189224830.1">
    <property type="nucleotide sequence ID" value="NZ_BMRG01000007.1"/>
</dbReference>
<evidence type="ECO:0000313" key="1">
    <source>
        <dbReference type="EMBL" id="GGP63692.1"/>
    </source>
</evidence>
<proteinExistence type="predicted"/>
<dbReference type="AlphaFoldDB" id="A0A918AN81"/>
<accession>A0A918AN81</accession>
<name>A0A918AN81_9PSEU</name>
<dbReference type="Proteomes" id="UP000639606">
    <property type="component" value="Unassembled WGS sequence"/>
</dbReference>
<protein>
    <submittedName>
        <fullName evidence="1">Uncharacterized protein</fullName>
    </submittedName>
</protein>
<reference evidence="1" key="1">
    <citation type="journal article" date="2014" name="Int. J. Syst. Evol. Microbiol.">
        <title>Complete genome sequence of Corynebacterium casei LMG S-19264T (=DSM 44701T), isolated from a smear-ripened cheese.</title>
        <authorList>
            <consortium name="US DOE Joint Genome Institute (JGI-PGF)"/>
            <person name="Walter F."/>
            <person name="Albersmeier A."/>
            <person name="Kalinowski J."/>
            <person name="Ruckert C."/>
        </authorList>
    </citation>
    <scope>NUCLEOTIDE SEQUENCE</scope>
    <source>
        <strain evidence="1">JCM 3313</strain>
    </source>
</reference>